<evidence type="ECO:0000256" key="6">
    <source>
        <dbReference type="ARBA" id="ARBA00022553"/>
    </source>
</evidence>
<evidence type="ECO:0000256" key="14">
    <source>
        <dbReference type="ARBA" id="ARBA00065656"/>
    </source>
</evidence>
<dbReference type="Pfam" id="PF00313">
    <property type="entry name" value="CSD"/>
    <property type="match status" value="5"/>
</dbReference>
<dbReference type="Pfam" id="PF05699">
    <property type="entry name" value="Dimer_Tnp_hAT"/>
    <property type="match status" value="1"/>
</dbReference>
<dbReference type="PROSITE" id="PS51857">
    <property type="entry name" value="CSD_2"/>
    <property type="match status" value="5"/>
</dbReference>
<keyword evidence="18" id="KW-1185">Reference proteome</keyword>
<comment type="subcellular location">
    <subcellularLocation>
        <location evidence="1">Cytoplasm</location>
        <location evidence="1">P-body</location>
    </subcellularLocation>
    <subcellularLocation>
        <location evidence="2">Cytoplasm</location>
        <location evidence="2">Stress granule</location>
    </subcellularLocation>
</comment>
<dbReference type="PROSITE" id="PS00352">
    <property type="entry name" value="CSD_1"/>
    <property type="match status" value="4"/>
</dbReference>
<evidence type="ECO:0000256" key="5">
    <source>
        <dbReference type="ARBA" id="ARBA00022499"/>
    </source>
</evidence>
<dbReference type="FunFam" id="2.40.50.140:FF:000088">
    <property type="entry name" value="cold shock domain-containing protein E1 isoform X1"/>
    <property type="match status" value="1"/>
</dbReference>
<dbReference type="SUPFAM" id="SSF53098">
    <property type="entry name" value="Ribonuclease H-like"/>
    <property type="match status" value="1"/>
</dbReference>
<evidence type="ECO:0000256" key="8">
    <source>
        <dbReference type="ARBA" id="ARBA00022843"/>
    </source>
</evidence>
<keyword evidence="9" id="KW-0694">RNA-binding</keyword>
<feature type="non-terminal residue" evidence="17">
    <location>
        <position position="1071"/>
    </location>
</feature>
<evidence type="ECO:0000256" key="10">
    <source>
        <dbReference type="ARBA" id="ARBA00022990"/>
    </source>
</evidence>
<comment type="similarity">
    <text evidence="12">Belongs to the UNR family.</text>
</comment>
<dbReference type="InterPro" id="IPR008555">
    <property type="entry name" value="SIKE"/>
</dbReference>
<dbReference type="Proteomes" id="UP000886611">
    <property type="component" value="Unassembled WGS sequence"/>
</dbReference>
<keyword evidence="5" id="KW-1017">Isopeptide bond</keyword>
<evidence type="ECO:0000256" key="12">
    <source>
        <dbReference type="ARBA" id="ARBA00044751"/>
    </source>
</evidence>
<dbReference type="InterPro" id="IPR012340">
    <property type="entry name" value="NA-bd_OB-fold"/>
</dbReference>
<dbReference type="InterPro" id="IPR008906">
    <property type="entry name" value="HATC_C_dom"/>
</dbReference>
<dbReference type="InterPro" id="IPR056400">
    <property type="entry name" value="CSDE1"/>
</dbReference>
<dbReference type="FunFam" id="2.40.50.140:FF:000055">
    <property type="entry name" value="Cold shock domain containing E1, RNA-binding"/>
    <property type="match status" value="1"/>
</dbReference>
<feature type="domain" description="CSD" evidence="16">
    <location>
        <begin position="641"/>
        <end position="704"/>
    </location>
</feature>
<comment type="function">
    <text evidence="13">RNA-binding protein involved in translationally coupled mRNA turnover. Implicated with other RNA-binding proteins in the cytoplasmic deadenylation/translational and decay interplay of the FOS mRNA mediated by the major coding-region determinant of instability (mCRD) domain. Required for efficient formation of stress granules.</text>
</comment>
<evidence type="ECO:0000256" key="2">
    <source>
        <dbReference type="ARBA" id="ARBA00004210"/>
    </source>
</evidence>
<keyword evidence="10" id="KW-0007">Acetylation</keyword>
<keyword evidence="8" id="KW-0832">Ubl conjugation</keyword>
<dbReference type="CDD" id="cd04458">
    <property type="entry name" value="CSP_CDS"/>
    <property type="match status" value="3"/>
</dbReference>
<keyword evidence="6" id="KW-0597">Phosphoprotein</keyword>
<dbReference type="AlphaFoldDB" id="A0A8X7XFK1"/>
<sequence>MTCTLEKILGDARTLLERLKEHDTAAECLIDQSSILNQRIESMREVGATVLEKQQEDSAEFKDLLKYKPHILLTQENSQIKELQQENRELWLSLEEHQYALELIMGKYRKQILNLMMAKKQLDAKPVLQIHEDHSKAVQSQVDRICEMGEVMRQSAQADDQRFCSVQERLAQLEMSFDPSILHNNGHSGFANGTAGGLRETGVIEKLLTSYGFIQCSERQARLFFHCSQYNGNLQELKVGDDVEFEVSSDRRTGKPIAVKLVKIKPEILPEERISGQVVCAIPSHLDGKSAPGQTPTGSVCYERNGEAFGFIERGDVVKEIFFHYSEFKGDLETLQAGDDVEFTIKDRNGKEVATEVRLLPQGTVIFEDISIEQFEGVVIKVIPKVPNKNQNDPLPGRIRARINYTEKELFFGDKDTKSKVTLLEGDHVQFNISTDRRDKLERATNIELLPDSFQYTKETREMGVIAAMRDGFGFIKCVDRDARMFFHFSEILEESQLHISDEVEFTVVPDMLSAQRNHAVRIKKLPKGTVSFHTQSEQRYVGIVDKEAVGTSLKSSSPSKIKEKDSEEGVISYEDCGVKLTIPYYIKDLEGSVFPQVGDKVSTSWNILCTVEFSICEVKRTGLQSAVSIKTLNRSMNSKRLIGYVATLKDNFGFIETANHDQEIFFHYSELCGDLDDLELGDTVEYTLSKGKGNKVSAEKVTKVAAVNGVEEDESIPVCLGKVVRPLRSVDPTQTEYQGLIEVIEEGNMKGQSYPFGIVGMSNKSDCLQKGETVKFQLCTVTQTGQKMACNIVPLRKATVECVKDLFGFINYEVGDGKKLFFHVKEVQDGIELQAGDEVEFSVMLNQRTGKFSACNVRRVSEGPKPVATPRPDRLVSRLKSITLDDSSAPRLVILRQPRGPDNSKVQKMSDLLSCLKSSGFPTATSSCEDVKHNAAAKLEEYFVRTKQPAIDLFRSVSIFDPRQLPLFSKNSVDHAQSVPTMMAAADEWQAYLDIASREVIPADITAFWCALEDRLPRLAALAKVYIALLISSVDVERLFSKYGSVLSPLRYLSQENLRAYSAVFFNNKQ</sequence>
<feature type="domain" description="CSD" evidence="16">
    <location>
        <begin position="295"/>
        <end position="359"/>
    </location>
</feature>
<feature type="domain" description="CSD" evidence="16">
    <location>
        <begin position="796"/>
        <end position="860"/>
    </location>
</feature>
<keyword evidence="4" id="KW-0963">Cytoplasm</keyword>
<dbReference type="Pfam" id="PF05769">
    <property type="entry name" value="SIKE"/>
    <property type="match status" value="1"/>
</dbReference>
<dbReference type="InterPro" id="IPR002059">
    <property type="entry name" value="CSP_DNA-bd"/>
</dbReference>
<evidence type="ECO:0000256" key="15">
    <source>
        <dbReference type="ARBA" id="ARBA00069501"/>
    </source>
</evidence>
<reference evidence="17 18" key="1">
    <citation type="journal article" date="2021" name="Cell">
        <title>Tracing the genetic footprints of vertebrate landing in non-teleost ray-finned fishes.</title>
        <authorList>
            <person name="Bi X."/>
            <person name="Wang K."/>
            <person name="Yang L."/>
            <person name="Pan H."/>
            <person name="Jiang H."/>
            <person name="Wei Q."/>
            <person name="Fang M."/>
            <person name="Yu H."/>
            <person name="Zhu C."/>
            <person name="Cai Y."/>
            <person name="He Y."/>
            <person name="Gan X."/>
            <person name="Zeng H."/>
            <person name="Yu D."/>
            <person name="Zhu Y."/>
            <person name="Jiang H."/>
            <person name="Qiu Q."/>
            <person name="Yang H."/>
            <person name="Zhang Y.E."/>
            <person name="Wang W."/>
            <person name="Zhu M."/>
            <person name="He S."/>
            <person name="Zhang G."/>
        </authorList>
    </citation>
    <scope>NUCLEOTIDE SEQUENCE [LARGE SCALE GENOMIC DNA]</scope>
    <source>
        <strain evidence="17">Bchr_013</strain>
    </source>
</reference>
<protein>
    <recommendedName>
        <fullName evidence="15">Cold shock domain-containing protein E1</fullName>
    </recommendedName>
</protein>
<dbReference type="GO" id="GO:0010494">
    <property type="term" value="C:cytoplasmic stress granule"/>
    <property type="evidence" value="ECO:0007669"/>
    <property type="project" value="UniProtKB-SubCell"/>
</dbReference>
<comment type="caution">
    <text evidence="17">The sequence shown here is derived from an EMBL/GenBank/DDBJ whole genome shotgun (WGS) entry which is preliminary data.</text>
</comment>
<feature type="domain" description="CSD" evidence="16">
    <location>
        <begin position="199"/>
        <end position="263"/>
    </location>
</feature>
<evidence type="ECO:0000256" key="9">
    <source>
        <dbReference type="ARBA" id="ARBA00022884"/>
    </source>
</evidence>
<dbReference type="GO" id="GO:0000932">
    <property type="term" value="C:P-body"/>
    <property type="evidence" value="ECO:0007669"/>
    <property type="project" value="UniProtKB-SubCell"/>
</dbReference>
<feature type="non-terminal residue" evidence="17">
    <location>
        <position position="1"/>
    </location>
</feature>
<comment type="similarity">
    <text evidence="3">Belongs to the SIKE family.</text>
</comment>
<evidence type="ECO:0000256" key="13">
    <source>
        <dbReference type="ARBA" id="ARBA00057277"/>
    </source>
</evidence>
<dbReference type="SMART" id="SM00357">
    <property type="entry name" value="CSP"/>
    <property type="match status" value="5"/>
</dbReference>
<accession>A0A8X7XFK1</accession>
<dbReference type="InterPro" id="IPR012337">
    <property type="entry name" value="RNaseH-like_sf"/>
</dbReference>
<evidence type="ECO:0000313" key="18">
    <source>
        <dbReference type="Proteomes" id="UP000886611"/>
    </source>
</evidence>
<dbReference type="FunFam" id="2.40.50.140:FF:000093">
    <property type="entry name" value="cold shock domain-containing protein E1 isoform X1"/>
    <property type="match status" value="1"/>
</dbReference>
<keyword evidence="11" id="KW-0175">Coiled coil</keyword>
<dbReference type="Pfam" id="PF23456">
    <property type="entry name" value="CSDE1"/>
    <property type="match status" value="3"/>
</dbReference>
<evidence type="ECO:0000256" key="1">
    <source>
        <dbReference type="ARBA" id="ARBA00004201"/>
    </source>
</evidence>
<dbReference type="GO" id="GO:0046983">
    <property type="term" value="F:protein dimerization activity"/>
    <property type="evidence" value="ECO:0007669"/>
    <property type="project" value="InterPro"/>
</dbReference>
<evidence type="ECO:0000256" key="11">
    <source>
        <dbReference type="ARBA" id="ARBA00023054"/>
    </source>
</evidence>
<dbReference type="SUPFAM" id="SSF50249">
    <property type="entry name" value="Nucleic acid-binding proteins"/>
    <property type="match status" value="5"/>
</dbReference>
<feature type="domain" description="CSD" evidence="16">
    <location>
        <begin position="461"/>
        <end position="525"/>
    </location>
</feature>
<evidence type="ECO:0000313" key="17">
    <source>
        <dbReference type="EMBL" id="KAG2467793.1"/>
    </source>
</evidence>
<evidence type="ECO:0000256" key="3">
    <source>
        <dbReference type="ARBA" id="ARBA00005537"/>
    </source>
</evidence>
<proteinExistence type="inferred from homology"/>
<keyword evidence="7" id="KW-0677">Repeat</keyword>
<name>A0A8X7XFK1_POLSE</name>
<dbReference type="FunFam" id="2.40.50.140:FF:000094">
    <property type="entry name" value="cold shock domain-containing protein E1 isoform X1"/>
    <property type="match status" value="1"/>
</dbReference>
<dbReference type="InterPro" id="IPR011129">
    <property type="entry name" value="CSD"/>
</dbReference>
<dbReference type="PANTHER" id="PTHR12913:SF1">
    <property type="entry name" value="COLD SHOCK DOMAIN-CONTAINING PROTEIN E1"/>
    <property type="match status" value="1"/>
</dbReference>
<evidence type="ECO:0000259" key="16">
    <source>
        <dbReference type="PROSITE" id="PS51857"/>
    </source>
</evidence>
<evidence type="ECO:0000256" key="7">
    <source>
        <dbReference type="ARBA" id="ARBA00022737"/>
    </source>
</evidence>
<dbReference type="Gene3D" id="2.40.50.140">
    <property type="entry name" value="Nucleic acid-binding proteins"/>
    <property type="match status" value="6"/>
</dbReference>
<dbReference type="GO" id="GO:0003723">
    <property type="term" value="F:RNA binding"/>
    <property type="evidence" value="ECO:0007669"/>
    <property type="project" value="UniProtKB-KW"/>
</dbReference>
<dbReference type="EMBL" id="JAATIS010000485">
    <property type="protein sequence ID" value="KAG2467793.1"/>
    <property type="molecule type" value="Genomic_DNA"/>
</dbReference>
<dbReference type="Pfam" id="PF12901">
    <property type="entry name" value="SUZ-C"/>
    <property type="match status" value="1"/>
</dbReference>
<gene>
    <name evidence="17" type="primary">Csde1</name>
    <name evidence="17" type="ORF">GTO96_0015730</name>
</gene>
<evidence type="ECO:0000256" key="4">
    <source>
        <dbReference type="ARBA" id="ARBA00022490"/>
    </source>
</evidence>
<comment type="subunit">
    <text evidence="14">Component of a multi subunit autoregulatory ribonucleoprotein complex (ARC), at least composed of IGF2BP1, PABPC1 and CSDE1. Interacts with STRAP. Part of a complex associated with the FOS mCRD domain and consisting of PABPC1, PAIP1, HNRPD and SYNCRIP. The interaction with PABPC1 is direct and RNA-independent. Interacts with EIF4ENIF1/4E-T.</text>
</comment>
<organism evidence="17 18">
    <name type="scientific">Polypterus senegalus</name>
    <name type="common">Senegal bichir</name>
    <dbReference type="NCBI Taxonomy" id="55291"/>
    <lineage>
        <taxon>Eukaryota</taxon>
        <taxon>Metazoa</taxon>
        <taxon>Chordata</taxon>
        <taxon>Craniata</taxon>
        <taxon>Vertebrata</taxon>
        <taxon>Euteleostomi</taxon>
        <taxon>Actinopterygii</taxon>
        <taxon>Polypteriformes</taxon>
        <taxon>Polypteridae</taxon>
        <taxon>Polypterus</taxon>
    </lineage>
</organism>
<dbReference type="PANTHER" id="PTHR12913">
    <property type="entry name" value="UNR PROTEIN N-RAS UPSTREAM GENE PROTEIN"/>
    <property type="match status" value="1"/>
</dbReference>
<dbReference type="InterPro" id="IPR019844">
    <property type="entry name" value="CSD_CS"/>
</dbReference>
<dbReference type="GO" id="GO:1905172">
    <property type="term" value="F:RISC complex binding"/>
    <property type="evidence" value="ECO:0007669"/>
    <property type="project" value="UniProtKB-ARBA"/>
</dbReference>
<dbReference type="InterPro" id="IPR024642">
    <property type="entry name" value="SUZ-C"/>
</dbReference>